<feature type="domain" description="TPX2 C-terminal" evidence="6">
    <location>
        <begin position="61"/>
        <end position="136"/>
    </location>
</feature>
<sequence>MSQVKVFPIKVFYCTHSSEQSRRASLSLWHDRMTVTSDDIKERFCNKPKVMIKENTKPHDFKLHTEQRAIKRAMFNYSVATKLFVIEQQKKQEEELQKIIEEEEIRLLRKEMIPKAQLMPFFDKPFSPQRSKRPLTIPREPSFHITSTKSWNCFSNNEIKFFPQN</sequence>
<dbReference type="EMBL" id="OZ021744">
    <property type="protein sequence ID" value="CAK9311566.1"/>
    <property type="molecule type" value="Genomic_DNA"/>
</dbReference>
<evidence type="ECO:0000313" key="7">
    <source>
        <dbReference type="EMBL" id="CAK9311566.1"/>
    </source>
</evidence>
<organism evidence="7 8">
    <name type="scientific">Citrullus colocynthis</name>
    <name type="common">colocynth</name>
    <dbReference type="NCBI Taxonomy" id="252529"/>
    <lineage>
        <taxon>Eukaryota</taxon>
        <taxon>Viridiplantae</taxon>
        <taxon>Streptophyta</taxon>
        <taxon>Embryophyta</taxon>
        <taxon>Tracheophyta</taxon>
        <taxon>Spermatophyta</taxon>
        <taxon>Magnoliopsida</taxon>
        <taxon>eudicotyledons</taxon>
        <taxon>Gunneridae</taxon>
        <taxon>Pentapetalae</taxon>
        <taxon>rosids</taxon>
        <taxon>fabids</taxon>
        <taxon>Cucurbitales</taxon>
        <taxon>Cucurbitaceae</taxon>
        <taxon>Benincaseae</taxon>
        <taxon>Citrullus</taxon>
    </lineage>
</organism>
<evidence type="ECO:0000313" key="8">
    <source>
        <dbReference type="Proteomes" id="UP001642487"/>
    </source>
</evidence>
<evidence type="ECO:0000256" key="3">
    <source>
        <dbReference type="ARBA" id="ARBA00022490"/>
    </source>
</evidence>
<name>A0ABP0XTT5_9ROSI</name>
<gene>
    <name evidence="7" type="ORF">CITCOLO1_LOCUS3226</name>
</gene>
<keyword evidence="4" id="KW-0493">Microtubule</keyword>
<dbReference type="Proteomes" id="UP001642487">
    <property type="component" value="Chromosome 10"/>
</dbReference>
<evidence type="ECO:0000256" key="4">
    <source>
        <dbReference type="ARBA" id="ARBA00022701"/>
    </source>
</evidence>
<dbReference type="Pfam" id="PF06886">
    <property type="entry name" value="TPX2"/>
    <property type="match status" value="1"/>
</dbReference>
<keyword evidence="5" id="KW-0206">Cytoskeleton</keyword>
<evidence type="ECO:0000256" key="5">
    <source>
        <dbReference type="ARBA" id="ARBA00023212"/>
    </source>
</evidence>
<accession>A0ABP0XTT5</accession>
<proteinExistence type="inferred from homology"/>
<keyword evidence="8" id="KW-1185">Reference proteome</keyword>
<comment type="similarity">
    <text evidence="2">Belongs to the TPX2 family.</text>
</comment>
<dbReference type="InterPro" id="IPR009675">
    <property type="entry name" value="TPX2_fam"/>
</dbReference>
<dbReference type="InterPro" id="IPR027329">
    <property type="entry name" value="TPX2_C"/>
</dbReference>
<evidence type="ECO:0000256" key="2">
    <source>
        <dbReference type="ARBA" id="ARBA00005885"/>
    </source>
</evidence>
<comment type="subcellular location">
    <subcellularLocation>
        <location evidence="1">Cytoplasm</location>
        <location evidence="1">Cytoskeleton</location>
    </subcellularLocation>
</comment>
<dbReference type="PANTHER" id="PTHR14326">
    <property type="entry name" value="TARGETING PROTEIN FOR XKLP2"/>
    <property type="match status" value="1"/>
</dbReference>
<reference evidence="7 8" key="1">
    <citation type="submission" date="2024-03" db="EMBL/GenBank/DDBJ databases">
        <authorList>
            <person name="Gkanogiannis A."/>
            <person name="Becerra Lopez-Lavalle L."/>
        </authorList>
    </citation>
    <scope>NUCLEOTIDE SEQUENCE [LARGE SCALE GENOMIC DNA]</scope>
</reference>
<keyword evidence="3" id="KW-0963">Cytoplasm</keyword>
<evidence type="ECO:0000256" key="1">
    <source>
        <dbReference type="ARBA" id="ARBA00004245"/>
    </source>
</evidence>
<protein>
    <recommendedName>
        <fullName evidence="6">TPX2 C-terminal domain-containing protein</fullName>
    </recommendedName>
</protein>
<evidence type="ECO:0000259" key="6">
    <source>
        <dbReference type="Pfam" id="PF06886"/>
    </source>
</evidence>
<dbReference type="PANTHER" id="PTHR14326:SF39">
    <property type="entry name" value="TPX2 (TARGETING PROTEIN FOR XKLP2) PROTEIN FAMILY"/>
    <property type="match status" value="1"/>
</dbReference>